<keyword evidence="3" id="KW-1185">Reference proteome</keyword>
<evidence type="ECO:0000256" key="1">
    <source>
        <dbReference type="SAM" id="MobiDB-lite"/>
    </source>
</evidence>
<accession>A0ABR2DAE3</accession>
<feature type="region of interest" description="Disordered" evidence="1">
    <location>
        <begin position="26"/>
        <end position="47"/>
    </location>
</feature>
<protein>
    <submittedName>
        <fullName evidence="2">Uncharacterized protein</fullName>
    </submittedName>
</protein>
<sequence>MVQNSSDLKWLNQQAPQSVIHVSFAVSQSSTPPSSKSSHLGSNSQADHPFRFKQWRPFLVLALLRGPVLQPKLYNEKYKATSMALRETVMNSIREAGGSNRNMKDFVDWLNEFSGLESGFG</sequence>
<dbReference type="EMBL" id="JBBPBM010000032">
    <property type="protein sequence ID" value="KAK8533877.1"/>
    <property type="molecule type" value="Genomic_DNA"/>
</dbReference>
<reference evidence="2 3" key="1">
    <citation type="journal article" date="2024" name="G3 (Bethesda)">
        <title>Genome assembly of Hibiscus sabdariffa L. provides insights into metabolisms of medicinal natural products.</title>
        <authorList>
            <person name="Kim T."/>
        </authorList>
    </citation>
    <scope>NUCLEOTIDE SEQUENCE [LARGE SCALE GENOMIC DNA]</scope>
    <source>
        <strain evidence="2">TK-2024</strain>
        <tissue evidence="2">Old leaves</tissue>
    </source>
</reference>
<feature type="compositionally biased region" description="Low complexity" evidence="1">
    <location>
        <begin position="26"/>
        <end position="44"/>
    </location>
</feature>
<gene>
    <name evidence="2" type="ORF">V6N12_047280</name>
</gene>
<evidence type="ECO:0000313" key="2">
    <source>
        <dbReference type="EMBL" id="KAK8533877.1"/>
    </source>
</evidence>
<name>A0ABR2DAE3_9ROSI</name>
<proteinExistence type="predicted"/>
<evidence type="ECO:0000313" key="3">
    <source>
        <dbReference type="Proteomes" id="UP001472677"/>
    </source>
</evidence>
<dbReference type="Proteomes" id="UP001472677">
    <property type="component" value="Unassembled WGS sequence"/>
</dbReference>
<comment type="caution">
    <text evidence="2">The sequence shown here is derived from an EMBL/GenBank/DDBJ whole genome shotgun (WGS) entry which is preliminary data.</text>
</comment>
<organism evidence="2 3">
    <name type="scientific">Hibiscus sabdariffa</name>
    <name type="common">roselle</name>
    <dbReference type="NCBI Taxonomy" id="183260"/>
    <lineage>
        <taxon>Eukaryota</taxon>
        <taxon>Viridiplantae</taxon>
        <taxon>Streptophyta</taxon>
        <taxon>Embryophyta</taxon>
        <taxon>Tracheophyta</taxon>
        <taxon>Spermatophyta</taxon>
        <taxon>Magnoliopsida</taxon>
        <taxon>eudicotyledons</taxon>
        <taxon>Gunneridae</taxon>
        <taxon>Pentapetalae</taxon>
        <taxon>rosids</taxon>
        <taxon>malvids</taxon>
        <taxon>Malvales</taxon>
        <taxon>Malvaceae</taxon>
        <taxon>Malvoideae</taxon>
        <taxon>Hibiscus</taxon>
    </lineage>
</organism>